<keyword evidence="2" id="KW-1185">Reference proteome</keyword>
<evidence type="ECO:0000313" key="2">
    <source>
        <dbReference type="Proteomes" id="UP000525923"/>
    </source>
</evidence>
<reference evidence="1 2" key="1">
    <citation type="submission" date="2020-08" db="EMBL/GenBank/DDBJ databases">
        <title>Genomic Encyclopedia of Type Strains, Phase IV (KMG-IV): sequencing the most valuable type-strain genomes for metagenomic binning, comparative biology and taxonomic classification.</title>
        <authorList>
            <person name="Goeker M."/>
        </authorList>
    </citation>
    <scope>NUCLEOTIDE SEQUENCE [LARGE SCALE GENOMIC DNA]</scope>
    <source>
        <strain evidence="1 2">DSM 15895</strain>
    </source>
</reference>
<protein>
    <recommendedName>
        <fullName evidence="3">GNAT family N-acetyltransferase</fullName>
    </recommendedName>
</protein>
<name>A0A7W8FT48_9BACL</name>
<dbReference type="Gene3D" id="3.40.630.30">
    <property type="match status" value="1"/>
</dbReference>
<proteinExistence type="predicted"/>
<dbReference type="AlphaFoldDB" id="A0A7W8FT48"/>
<sequence length="333" mass="38854">MYEVISIQEGMRWKEILDLMRIRDVYYSSHYFFSALSLDPGEALMFYYSDEDGSIVYPYIKRRIDGEPLVYFDITTPFGYGGPVVRESGDPIALVEKFLEAFSGYCREERIIAEYIRFHPLFGNAAYFEKHLKLLPLYETYTIDLARFLKDSEVPALNNPEEPVIEVKKLGTVRHMFEFLVLYYSEVRRREEADSYYFFTEDYFEALISNMGPILHLFGAYRDKKLISACYILAEGNTVYQHLDGTLEGEEATGTTEILQLKIAEWGADNNMAFYHLGGDFKMEKAQILPTKKSLANLQPDMFYICEKIHNTSVYKELNIPEETDTIKRYRNV</sequence>
<gene>
    <name evidence="1" type="ORF">HNQ44_000592</name>
</gene>
<dbReference type="Proteomes" id="UP000525923">
    <property type="component" value="Unassembled WGS sequence"/>
</dbReference>
<evidence type="ECO:0000313" key="1">
    <source>
        <dbReference type="EMBL" id="MBB5179170.1"/>
    </source>
</evidence>
<dbReference type="SUPFAM" id="SSF55729">
    <property type="entry name" value="Acyl-CoA N-acyltransferases (Nat)"/>
    <property type="match status" value="1"/>
</dbReference>
<dbReference type="OrthoDB" id="9785911at2"/>
<organism evidence="1 2">
    <name type="scientific">Planococcus koreensis</name>
    <dbReference type="NCBI Taxonomy" id="112331"/>
    <lineage>
        <taxon>Bacteria</taxon>
        <taxon>Bacillati</taxon>
        <taxon>Bacillota</taxon>
        <taxon>Bacilli</taxon>
        <taxon>Bacillales</taxon>
        <taxon>Caryophanaceae</taxon>
        <taxon>Planococcus</taxon>
    </lineage>
</organism>
<accession>A0A7W8FT48</accession>
<dbReference type="InterPro" id="IPR016181">
    <property type="entry name" value="Acyl_CoA_acyltransferase"/>
</dbReference>
<dbReference type="EMBL" id="JACHHE010000001">
    <property type="protein sequence ID" value="MBB5179170.1"/>
    <property type="molecule type" value="Genomic_DNA"/>
</dbReference>
<evidence type="ECO:0008006" key="3">
    <source>
        <dbReference type="Google" id="ProtNLM"/>
    </source>
</evidence>
<dbReference type="RefSeq" id="WP_135500400.1">
    <property type="nucleotide sequence ID" value="NZ_JACHHE010000001.1"/>
</dbReference>
<comment type="caution">
    <text evidence="1">The sequence shown here is derived from an EMBL/GenBank/DDBJ whole genome shotgun (WGS) entry which is preliminary data.</text>
</comment>